<sequence>MASENIMMDAVKRGGDRQELHERIRLHSLEAGSNVKDRGLPNNLIELIAADPAFGLSREELETHLEPERYIGRCPEQVTEFLTDHVTPVLERYTAVLQAEGAELKV</sequence>
<dbReference type="GO" id="GO:0044208">
    <property type="term" value="P:'de novo' AMP biosynthetic process"/>
    <property type="evidence" value="ECO:0007669"/>
    <property type="project" value="TreeGrafter"/>
</dbReference>
<dbReference type="Gene3D" id="1.10.40.30">
    <property type="entry name" value="Fumarase/aspartase (C-terminal domain)"/>
    <property type="match status" value="1"/>
</dbReference>
<name>A0A645EAN6_9ZZZZ</name>
<dbReference type="PANTHER" id="PTHR43172:SF1">
    <property type="entry name" value="ADENYLOSUCCINATE LYASE"/>
    <property type="match status" value="1"/>
</dbReference>
<protein>
    <recommendedName>
        <fullName evidence="2">Adenylosuccinate lyase C-terminal domain-containing protein</fullName>
    </recommendedName>
</protein>
<organism evidence="3">
    <name type="scientific">bioreactor metagenome</name>
    <dbReference type="NCBI Taxonomy" id="1076179"/>
    <lineage>
        <taxon>unclassified sequences</taxon>
        <taxon>metagenomes</taxon>
        <taxon>ecological metagenomes</taxon>
    </lineage>
</organism>
<evidence type="ECO:0000313" key="3">
    <source>
        <dbReference type="EMBL" id="MPM98515.1"/>
    </source>
</evidence>
<dbReference type="Pfam" id="PF10397">
    <property type="entry name" value="ADSL_C"/>
    <property type="match status" value="1"/>
</dbReference>
<gene>
    <name evidence="3" type="ORF">SDC9_145703</name>
</gene>
<dbReference type="SMART" id="SM00998">
    <property type="entry name" value="ADSL_C"/>
    <property type="match status" value="1"/>
</dbReference>
<reference evidence="3" key="1">
    <citation type="submission" date="2019-08" db="EMBL/GenBank/DDBJ databases">
        <authorList>
            <person name="Kucharzyk K."/>
            <person name="Murdoch R.W."/>
            <person name="Higgins S."/>
            <person name="Loffler F."/>
        </authorList>
    </citation>
    <scope>NUCLEOTIDE SEQUENCE</scope>
</reference>
<keyword evidence="1" id="KW-0456">Lyase</keyword>
<proteinExistence type="predicted"/>
<dbReference type="InterPro" id="IPR019468">
    <property type="entry name" value="AdenyloSucc_lyase_C"/>
</dbReference>
<comment type="caution">
    <text evidence="3">The sequence shown here is derived from an EMBL/GenBank/DDBJ whole genome shotgun (WGS) entry which is preliminary data.</text>
</comment>
<dbReference type="GO" id="GO:0004018">
    <property type="term" value="F:N6-(1,2-dicarboxyethyl)AMP AMP-lyase (fumarate-forming) activity"/>
    <property type="evidence" value="ECO:0007669"/>
    <property type="project" value="TreeGrafter"/>
</dbReference>
<evidence type="ECO:0000256" key="1">
    <source>
        <dbReference type="ARBA" id="ARBA00023239"/>
    </source>
</evidence>
<evidence type="ECO:0000259" key="2">
    <source>
        <dbReference type="SMART" id="SM00998"/>
    </source>
</evidence>
<feature type="domain" description="Adenylosuccinate lyase C-terminal" evidence="2">
    <location>
        <begin position="1"/>
        <end position="82"/>
    </location>
</feature>
<dbReference type="InterPro" id="IPR008948">
    <property type="entry name" value="L-Aspartase-like"/>
</dbReference>
<dbReference type="PANTHER" id="PTHR43172">
    <property type="entry name" value="ADENYLOSUCCINATE LYASE"/>
    <property type="match status" value="1"/>
</dbReference>
<dbReference type="AlphaFoldDB" id="A0A645EAN6"/>
<dbReference type="GO" id="GO:0005829">
    <property type="term" value="C:cytosol"/>
    <property type="evidence" value="ECO:0007669"/>
    <property type="project" value="TreeGrafter"/>
</dbReference>
<accession>A0A645EAN6</accession>
<dbReference type="SUPFAM" id="SSF48557">
    <property type="entry name" value="L-aspartase-like"/>
    <property type="match status" value="1"/>
</dbReference>
<dbReference type="EMBL" id="VSSQ01044673">
    <property type="protein sequence ID" value="MPM98515.1"/>
    <property type="molecule type" value="Genomic_DNA"/>
</dbReference>
<dbReference type="GO" id="GO:0070626">
    <property type="term" value="F:(S)-2-(5-amino-1-(5-phospho-D-ribosyl)imidazole-4-carboxamido) succinate lyase (fumarate-forming) activity"/>
    <property type="evidence" value="ECO:0007669"/>
    <property type="project" value="TreeGrafter"/>
</dbReference>